<evidence type="ECO:0000256" key="1">
    <source>
        <dbReference type="SAM" id="Phobius"/>
    </source>
</evidence>
<dbReference type="OrthoDB" id="7864805at2"/>
<organism evidence="2 3">
    <name type="scientific">Sporolactobacillus shoreae</name>
    <dbReference type="NCBI Taxonomy" id="1465501"/>
    <lineage>
        <taxon>Bacteria</taxon>
        <taxon>Bacillati</taxon>
        <taxon>Bacillota</taxon>
        <taxon>Bacilli</taxon>
        <taxon>Bacillales</taxon>
        <taxon>Sporolactobacillaceae</taxon>
        <taxon>Sporolactobacillus</taxon>
    </lineage>
</organism>
<sequence>MSKKSYIATSTFLLWGVVAGMVSPVQTAVNSRLRVAVDSPFLASLISFVTGTMLLVIITLITDRRLKLDLHIIPESRWWLWIGGPLGVIFVTSNILLLPLLGAALTVTAVLCGQMMIALIIDHFGWFGVTKHKINWQRVVGFALMITGIILIQHF</sequence>
<feature type="transmembrane region" description="Helical" evidence="1">
    <location>
        <begin position="103"/>
        <end position="124"/>
    </location>
</feature>
<keyword evidence="1" id="KW-1133">Transmembrane helix</keyword>
<dbReference type="PANTHER" id="PTHR34821">
    <property type="entry name" value="INNER MEMBRANE PROTEIN YDCZ"/>
    <property type="match status" value="1"/>
</dbReference>
<dbReference type="RefSeq" id="WP_135348686.1">
    <property type="nucleotide sequence ID" value="NZ_SRJD01000010.1"/>
</dbReference>
<comment type="caution">
    <text evidence="2">The sequence shown here is derived from an EMBL/GenBank/DDBJ whole genome shotgun (WGS) entry which is preliminary data.</text>
</comment>
<dbReference type="Proteomes" id="UP000298347">
    <property type="component" value="Unassembled WGS sequence"/>
</dbReference>
<keyword evidence="1" id="KW-0812">Transmembrane</keyword>
<reference evidence="2 3" key="1">
    <citation type="journal article" date="2015" name="Int. J. Syst. Evol. Microbiol.">
        <title>Sporolactobacillus shoreae sp. nov. and Sporolactobacillus spathodeae sp. nov., two spore-forming lactic acid bacteria isolated from tree barks in Thailand.</title>
        <authorList>
            <person name="Thamacharoensuk T."/>
            <person name="Kitahara M."/>
            <person name="Ohkuma M."/>
            <person name="Thongchul N."/>
            <person name="Tanasupawat S."/>
        </authorList>
    </citation>
    <scope>NUCLEOTIDE SEQUENCE [LARGE SCALE GENOMIC DNA]</scope>
    <source>
        <strain evidence="2 3">BK92</strain>
    </source>
</reference>
<evidence type="ECO:0000313" key="2">
    <source>
        <dbReference type="EMBL" id="TGA98023.1"/>
    </source>
</evidence>
<dbReference type="EMBL" id="SRJD01000010">
    <property type="protein sequence ID" value="TGA98023.1"/>
    <property type="molecule type" value="Genomic_DNA"/>
</dbReference>
<dbReference type="GO" id="GO:0005886">
    <property type="term" value="C:plasma membrane"/>
    <property type="evidence" value="ECO:0007669"/>
    <property type="project" value="TreeGrafter"/>
</dbReference>
<name>A0A4Z0GM08_9BACL</name>
<keyword evidence="3" id="KW-1185">Reference proteome</keyword>
<gene>
    <name evidence="2" type="ORF">E4665_10200</name>
</gene>
<protein>
    <submittedName>
        <fullName evidence="2">DMT family transporter</fullName>
    </submittedName>
</protein>
<feature type="transmembrane region" description="Helical" evidence="1">
    <location>
        <begin position="78"/>
        <end position="97"/>
    </location>
</feature>
<dbReference type="Pfam" id="PF04657">
    <property type="entry name" value="DMT_YdcZ"/>
    <property type="match status" value="1"/>
</dbReference>
<keyword evidence="1" id="KW-0472">Membrane</keyword>
<evidence type="ECO:0000313" key="3">
    <source>
        <dbReference type="Proteomes" id="UP000298347"/>
    </source>
</evidence>
<feature type="transmembrane region" description="Helical" evidence="1">
    <location>
        <begin position="43"/>
        <end position="62"/>
    </location>
</feature>
<proteinExistence type="predicted"/>
<dbReference type="InterPro" id="IPR006750">
    <property type="entry name" value="YdcZ"/>
</dbReference>
<feature type="transmembrane region" description="Helical" evidence="1">
    <location>
        <begin position="136"/>
        <end position="154"/>
    </location>
</feature>
<accession>A0A4Z0GM08</accession>
<dbReference type="PANTHER" id="PTHR34821:SF2">
    <property type="entry name" value="INNER MEMBRANE PROTEIN YDCZ"/>
    <property type="match status" value="1"/>
</dbReference>
<dbReference type="AlphaFoldDB" id="A0A4Z0GM08"/>